<keyword evidence="2" id="KW-1185">Reference proteome</keyword>
<dbReference type="EMBL" id="CP090040">
    <property type="protein sequence ID" value="UPL03007.1"/>
    <property type="molecule type" value="Genomic_DNA"/>
</dbReference>
<evidence type="ECO:0000313" key="1">
    <source>
        <dbReference type="EMBL" id="UPL03007.1"/>
    </source>
</evidence>
<gene>
    <name evidence="1" type="ORF">LCI18_013941</name>
</gene>
<accession>A0ACD3ZPJ7</accession>
<evidence type="ECO:0000313" key="2">
    <source>
        <dbReference type="Proteomes" id="UP000830768"/>
    </source>
</evidence>
<dbReference type="Proteomes" id="UP000830768">
    <property type="component" value="Chromosome 12"/>
</dbReference>
<organism evidence="1 2">
    <name type="scientific">Fusarium solani subsp. cucurbitae</name>
    <name type="common">Neocosmosporum cucurbitae</name>
    <dbReference type="NCBI Taxonomy" id="2747967"/>
    <lineage>
        <taxon>Eukaryota</taxon>
        <taxon>Fungi</taxon>
        <taxon>Dikarya</taxon>
        <taxon>Ascomycota</taxon>
        <taxon>Pezizomycotina</taxon>
        <taxon>Sordariomycetes</taxon>
        <taxon>Hypocreomycetidae</taxon>
        <taxon>Hypocreales</taxon>
        <taxon>Nectriaceae</taxon>
        <taxon>Fusarium</taxon>
        <taxon>Fusarium solani species complex</taxon>
    </lineage>
</organism>
<protein>
    <submittedName>
        <fullName evidence="1">Uncharacterized protein</fullName>
    </submittedName>
</protein>
<proteinExistence type="predicted"/>
<sequence>MFWEKLGSSWRVVAVFNAVVISLVTIFGAFLVYWGVSESGSIEKSFVFFRGSCKTSKSVNIWLHLLLNAFSTGVLASSNFFMQVLSSPTRSEINRAHKANRALKIGVQSLRNVFWTSKIKFVCWILFFVSSFPLHLFFNSAIFATEYLGTDWNLTIASEGFINGAQYFGPGAALWPPRDGDELYGYGSPGNLDNYLNSSSNTFKKIQEAAQEAKRWRKLETRDCLSQYVFCNPRTTLGDVVMVVESQNKSFMADDNDLGWRRDKLLLPFSSDEAKSYWDEHVPLRENNSLWFSADCKTTVSLDDRRNGKCTQTCGRAVGLPNSQSKSIRPGSMPSIYTIDFFSRTTVHNGWPGLANDNASKLNLKYCLAREISQDCKVGISNQLLMIVVISIAVKGFLCVAVLLILPKEQPLVVPGDAIESFICFPDEHTAGRCLLDRDLEEEMGAGYRFAMTAAPARRSWISAIDPQAWARSYGILSMDIVLLAIMFAIAHHRTPLDGQSLLQSMNNGILSVSGASAAEIINSVLRANLPHLLLSISYFIYNNIYTYLCAEKEWNSYGGDFRPLRVSQPKGQQRTTYRLQLPYRYSVPLIVVSVFMHWLISNAIYVFVLEGDYYELGQLAARAVDEKEDSPETGLSKDAYVGLGYSTLTILVLLIATIVLPIIPTLIAQRKVKTSMPLAGASSMVISAACHVPILEGNVVCDSRKSDLQRAVQHESALVGDNDDSICEACEGAEPIEMQELLVSADLHIPDSQTETTSNEPYPKKNPASDVESYLREVARNPVRWGVVKTTASWNEHYTDPSITVRHLSFGTEDHDVQEPAPGQWYA</sequence>
<reference evidence="1" key="1">
    <citation type="submission" date="2021-11" db="EMBL/GenBank/DDBJ databases">
        <title>Fusarium solani-melongenae Genome sequencing and assembly.</title>
        <authorList>
            <person name="Xie S."/>
            <person name="Huang L."/>
            <person name="Zhang X."/>
        </authorList>
    </citation>
    <scope>NUCLEOTIDE SEQUENCE</scope>
    <source>
        <strain evidence="1">CRI 24-3</strain>
    </source>
</reference>
<name>A0ACD3ZPJ7_FUSSC</name>